<organism evidence="1 2">
    <name type="scientific">Stylosanthes scabra</name>
    <dbReference type="NCBI Taxonomy" id="79078"/>
    <lineage>
        <taxon>Eukaryota</taxon>
        <taxon>Viridiplantae</taxon>
        <taxon>Streptophyta</taxon>
        <taxon>Embryophyta</taxon>
        <taxon>Tracheophyta</taxon>
        <taxon>Spermatophyta</taxon>
        <taxon>Magnoliopsida</taxon>
        <taxon>eudicotyledons</taxon>
        <taxon>Gunneridae</taxon>
        <taxon>Pentapetalae</taxon>
        <taxon>rosids</taxon>
        <taxon>fabids</taxon>
        <taxon>Fabales</taxon>
        <taxon>Fabaceae</taxon>
        <taxon>Papilionoideae</taxon>
        <taxon>50 kb inversion clade</taxon>
        <taxon>dalbergioids sensu lato</taxon>
        <taxon>Dalbergieae</taxon>
        <taxon>Pterocarpus clade</taxon>
        <taxon>Stylosanthes</taxon>
    </lineage>
</organism>
<comment type="caution">
    <text evidence="1">The sequence shown here is derived from an EMBL/GenBank/DDBJ whole genome shotgun (WGS) entry which is preliminary data.</text>
</comment>
<proteinExistence type="predicted"/>
<evidence type="ECO:0000313" key="1">
    <source>
        <dbReference type="EMBL" id="MED6176449.1"/>
    </source>
</evidence>
<keyword evidence="2" id="KW-1185">Reference proteome</keyword>
<name>A0ABU6VSD1_9FABA</name>
<reference evidence="1 2" key="1">
    <citation type="journal article" date="2023" name="Plants (Basel)">
        <title>Bridging the Gap: Combining Genomics and Transcriptomics Approaches to Understand Stylosanthes scabra, an Orphan Legume from the Brazilian Caatinga.</title>
        <authorList>
            <person name="Ferreira-Neto J.R.C."/>
            <person name="da Silva M.D."/>
            <person name="Binneck E."/>
            <person name="de Melo N.F."/>
            <person name="da Silva R.H."/>
            <person name="de Melo A.L.T.M."/>
            <person name="Pandolfi V."/>
            <person name="Bustamante F.O."/>
            <person name="Brasileiro-Vidal A.C."/>
            <person name="Benko-Iseppon A.M."/>
        </authorList>
    </citation>
    <scope>NUCLEOTIDE SEQUENCE [LARGE SCALE GENOMIC DNA]</scope>
    <source>
        <tissue evidence="1">Leaves</tissue>
    </source>
</reference>
<evidence type="ECO:0000313" key="2">
    <source>
        <dbReference type="Proteomes" id="UP001341840"/>
    </source>
</evidence>
<dbReference type="Proteomes" id="UP001341840">
    <property type="component" value="Unassembled WGS sequence"/>
</dbReference>
<sequence>MSSFVAVLADVELLEFSLECGDQGEEFFGRGGLSLVDHSCKNKQKKREMSEKSLRLAPRWAPMFCSWSPERGPLQEQAFWVGLIASEVVRV</sequence>
<dbReference type="EMBL" id="JASCZI010152630">
    <property type="protein sequence ID" value="MED6176449.1"/>
    <property type="molecule type" value="Genomic_DNA"/>
</dbReference>
<protein>
    <submittedName>
        <fullName evidence="1">Uncharacterized protein</fullName>
    </submittedName>
</protein>
<accession>A0ABU6VSD1</accession>
<gene>
    <name evidence="1" type="ORF">PIB30_088304</name>
</gene>